<sequence length="127" mass="14303">MSETCGDNTDWTALPGRGFLNYNKTHSLGVLVSNSSFDIVFINWTGLDWTGLDWTNELKHRDDNHKTTTTTTTTMMTITMPIMVTATATVTTTGETEKLRTKKVLYAKCPTTPSSYLRYRTDLNHSD</sequence>
<evidence type="ECO:0000313" key="1">
    <source>
        <dbReference type="EMBL" id="KAF3109282.1"/>
    </source>
</evidence>
<gene>
    <name evidence="1" type="ORF">TWF102_010054</name>
</gene>
<proteinExistence type="predicted"/>
<dbReference type="AlphaFoldDB" id="A0A7C8ND62"/>
<accession>A0A7C8ND62</accession>
<name>A0A7C8ND62_ORBOL</name>
<dbReference type="EMBL" id="WIQW01000007">
    <property type="protein sequence ID" value="KAF3109282.1"/>
    <property type="molecule type" value="Genomic_DNA"/>
</dbReference>
<protein>
    <submittedName>
        <fullName evidence="1">Uncharacterized protein</fullName>
    </submittedName>
</protein>
<organism evidence="1 2">
    <name type="scientific">Orbilia oligospora</name>
    <name type="common">Nematode-trapping fungus</name>
    <name type="synonym">Arthrobotrys oligospora</name>
    <dbReference type="NCBI Taxonomy" id="2813651"/>
    <lineage>
        <taxon>Eukaryota</taxon>
        <taxon>Fungi</taxon>
        <taxon>Dikarya</taxon>
        <taxon>Ascomycota</taxon>
        <taxon>Pezizomycotina</taxon>
        <taxon>Orbiliomycetes</taxon>
        <taxon>Orbiliales</taxon>
        <taxon>Orbiliaceae</taxon>
        <taxon>Orbilia</taxon>
    </lineage>
</organism>
<reference evidence="1 2" key="1">
    <citation type="submission" date="2019-06" db="EMBL/GenBank/DDBJ databases">
        <authorList>
            <person name="Palmer J.M."/>
        </authorList>
    </citation>
    <scope>NUCLEOTIDE SEQUENCE [LARGE SCALE GENOMIC DNA]</scope>
    <source>
        <strain evidence="1 2">TWF102</strain>
    </source>
</reference>
<dbReference type="Proteomes" id="UP000475325">
    <property type="component" value="Unassembled WGS sequence"/>
</dbReference>
<comment type="caution">
    <text evidence="1">The sequence shown here is derived from an EMBL/GenBank/DDBJ whole genome shotgun (WGS) entry which is preliminary data.</text>
</comment>
<evidence type="ECO:0000313" key="2">
    <source>
        <dbReference type="Proteomes" id="UP000475325"/>
    </source>
</evidence>